<dbReference type="AlphaFoldDB" id="W7IUR9"/>
<comment type="caution">
    <text evidence="2">The sequence shown here is derived from an EMBL/GenBank/DDBJ whole genome shotgun (WGS) entry which is preliminary data.</text>
</comment>
<name>W7IUR9_9PSEU</name>
<dbReference type="eggNOG" id="COG0718">
    <property type="taxonomic scope" value="Bacteria"/>
</dbReference>
<dbReference type="GO" id="GO:0003677">
    <property type="term" value="F:DNA binding"/>
    <property type="evidence" value="ECO:0007669"/>
    <property type="project" value="InterPro"/>
</dbReference>
<protein>
    <recommendedName>
        <fullName evidence="4">YbaB/EbfC DNA-binding family protein</fullName>
    </recommendedName>
</protein>
<proteinExistence type="predicted"/>
<dbReference type="EMBL" id="AYXG01000024">
    <property type="protein sequence ID" value="EWC64083.1"/>
    <property type="molecule type" value="Genomic_DNA"/>
</dbReference>
<dbReference type="Pfam" id="PF02575">
    <property type="entry name" value="YbaB_DNA_bd"/>
    <property type="match status" value="1"/>
</dbReference>
<gene>
    <name evidence="2" type="ORF">UO65_0610</name>
</gene>
<dbReference type="SUPFAM" id="SSF82607">
    <property type="entry name" value="YbaB-like"/>
    <property type="match status" value="1"/>
</dbReference>
<evidence type="ECO:0000313" key="2">
    <source>
        <dbReference type="EMBL" id="EWC64083.1"/>
    </source>
</evidence>
<dbReference type="STRING" id="909613.UO65_0610"/>
<evidence type="ECO:0000256" key="1">
    <source>
        <dbReference type="SAM" id="MobiDB-lite"/>
    </source>
</evidence>
<evidence type="ECO:0008006" key="4">
    <source>
        <dbReference type="Google" id="ProtNLM"/>
    </source>
</evidence>
<reference evidence="2 3" key="1">
    <citation type="journal article" date="2014" name="Genome Announc.">
        <title>Draft Genome Sequence of the Antitrypanosomally Active Sponge-Associated Bacterium Actinokineospora sp. Strain EG49.</title>
        <authorList>
            <person name="Harjes J."/>
            <person name="Ryu T."/>
            <person name="Abdelmohsen U.R."/>
            <person name="Moitinho-Silva L."/>
            <person name="Horn H."/>
            <person name="Ravasi T."/>
            <person name="Hentschel U."/>
        </authorList>
    </citation>
    <scope>NUCLEOTIDE SEQUENCE [LARGE SCALE GENOMIC DNA]</scope>
    <source>
        <strain evidence="2 3">EG49</strain>
    </source>
</reference>
<dbReference type="OrthoDB" id="3685284at2"/>
<dbReference type="Proteomes" id="UP000019277">
    <property type="component" value="Unassembled WGS sequence"/>
</dbReference>
<dbReference type="RefSeq" id="WP_052020576.1">
    <property type="nucleotide sequence ID" value="NZ_AYXG01000024.1"/>
</dbReference>
<accession>W7IUR9</accession>
<dbReference type="Gene3D" id="3.30.1310.10">
    <property type="entry name" value="Nucleoid-associated protein YbaB-like domain"/>
    <property type="match status" value="1"/>
</dbReference>
<feature type="compositionally biased region" description="Basic and acidic residues" evidence="1">
    <location>
        <begin position="123"/>
        <end position="141"/>
    </location>
</feature>
<evidence type="ECO:0000313" key="3">
    <source>
        <dbReference type="Proteomes" id="UP000019277"/>
    </source>
</evidence>
<dbReference type="InterPro" id="IPR036894">
    <property type="entry name" value="YbaB-like_sf"/>
</dbReference>
<keyword evidence="3" id="KW-1185">Reference proteome</keyword>
<feature type="region of interest" description="Disordered" evidence="1">
    <location>
        <begin position="119"/>
        <end position="155"/>
    </location>
</feature>
<sequence>MAEPTFGFDGARTEQELERWAAGVTAKAERYQEMQRQVTGVTGTAVSRDGVVTVVVDSGGAVTDIRFTDGIRNHTGDALSRLVSETMRTAQSRITDQVAEIMRTTVGDDPATVEAVVSNYRQRFPEPEPDQRDPRRRSREDLNDDDDFGDNPFRR</sequence>
<dbReference type="InterPro" id="IPR004401">
    <property type="entry name" value="YbaB/EbfC"/>
</dbReference>
<organism evidence="2 3">
    <name type="scientific">Actinokineospora spheciospongiae</name>
    <dbReference type="NCBI Taxonomy" id="909613"/>
    <lineage>
        <taxon>Bacteria</taxon>
        <taxon>Bacillati</taxon>
        <taxon>Actinomycetota</taxon>
        <taxon>Actinomycetes</taxon>
        <taxon>Pseudonocardiales</taxon>
        <taxon>Pseudonocardiaceae</taxon>
        <taxon>Actinokineospora</taxon>
    </lineage>
</organism>